<dbReference type="EMBL" id="JAUDZG010000004">
    <property type="protein sequence ID" value="KAK3305960.1"/>
    <property type="molecule type" value="Genomic_DNA"/>
</dbReference>
<dbReference type="InterPro" id="IPR029058">
    <property type="entry name" value="AB_hydrolase_fold"/>
</dbReference>
<keyword evidence="9" id="KW-1185">Reference proteome</keyword>
<dbReference type="AlphaFoldDB" id="A0AAJ0M1W5"/>
<dbReference type="Proteomes" id="UP001273166">
    <property type="component" value="Unassembled WGS sequence"/>
</dbReference>
<dbReference type="Pfam" id="PF12697">
    <property type="entry name" value="Abhydrolase_6"/>
    <property type="match status" value="1"/>
</dbReference>
<dbReference type="PANTHER" id="PTHR48182">
    <property type="entry name" value="PROTEIN SERAC1"/>
    <property type="match status" value="1"/>
</dbReference>
<evidence type="ECO:0000259" key="7">
    <source>
        <dbReference type="Pfam" id="PF12697"/>
    </source>
</evidence>
<comment type="subcellular location">
    <subcellularLocation>
        <location evidence="2">Endoplasmic reticulum</location>
    </subcellularLocation>
    <subcellularLocation>
        <location evidence="3">Membrane</location>
    </subcellularLocation>
    <subcellularLocation>
        <location evidence="1">Mitochondrion</location>
    </subcellularLocation>
</comment>
<protein>
    <submittedName>
        <fullName evidence="8">Alpha/Beta hydrolase protein</fullName>
    </submittedName>
</protein>
<keyword evidence="4" id="KW-0256">Endoplasmic reticulum</keyword>
<keyword evidence="5" id="KW-0496">Mitochondrion</keyword>
<dbReference type="RefSeq" id="XP_062721740.1">
    <property type="nucleotide sequence ID" value="XM_062870982.1"/>
</dbReference>
<sequence length="300" mass="33394">MSSKNTLVFKTLYDPLVHKGIPATLDVVLIHGLNGDYLKTWLHSATGVCWPRDLLPAVLPSARVLSFTYSADIYGNTSVTGIRGNANALLARLRDRRERADGRPIVFVAHSLGGIILKQALYLSQHDRRFHGLLDATRGLIFYGTPHFGADRSRWLSMAKSFAPLLPRRFAGMRKAKASNLVDALARSSLEISNICEDFRFLARRFVLVSFYETEVWPGTTSAPIVDMMSALMHLDNEERVPLEANHMDLCRFMGPEDAGFQLTCRYIAQAALGLGHGRGDRWGILVSGDAQSMYIPKCK</sequence>
<evidence type="ECO:0000313" key="9">
    <source>
        <dbReference type="Proteomes" id="UP001273166"/>
    </source>
</evidence>
<evidence type="ECO:0000256" key="3">
    <source>
        <dbReference type="ARBA" id="ARBA00004370"/>
    </source>
</evidence>
<evidence type="ECO:0000313" key="8">
    <source>
        <dbReference type="EMBL" id="KAK3305960.1"/>
    </source>
</evidence>
<comment type="caution">
    <text evidence="8">The sequence shown here is derived from an EMBL/GenBank/DDBJ whole genome shotgun (WGS) entry which is preliminary data.</text>
</comment>
<reference evidence="8" key="2">
    <citation type="submission" date="2023-06" db="EMBL/GenBank/DDBJ databases">
        <authorList>
            <consortium name="Lawrence Berkeley National Laboratory"/>
            <person name="Mondo S.J."/>
            <person name="Hensen N."/>
            <person name="Bonometti L."/>
            <person name="Westerberg I."/>
            <person name="Brannstrom I.O."/>
            <person name="Guillou S."/>
            <person name="Cros-Aarteil S."/>
            <person name="Calhoun S."/>
            <person name="Haridas S."/>
            <person name="Kuo A."/>
            <person name="Pangilinan J."/>
            <person name="Riley R."/>
            <person name="Labutti K."/>
            <person name="Andreopoulos B."/>
            <person name="Lipzen A."/>
            <person name="Chen C."/>
            <person name="Yanf M."/>
            <person name="Daum C."/>
            <person name="Ng V."/>
            <person name="Clum A."/>
            <person name="Steindorff A."/>
            <person name="Ohm R."/>
            <person name="Martin F."/>
            <person name="Silar P."/>
            <person name="Natvig D."/>
            <person name="Lalanne C."/>
            <person name="Gautier V."/>
            <person name="Ament-Velasquez S.L."/>
            <person name="Kruys A."/>
            <person name="Hutchinson M.I."/>
            <person name="Powell A.J."/>
            <person name="Barry K."/>
            <person name="Miller A.N."/>
            <person name="Grigoriev I.V."/>
            <person name="Debuchy R."/>
            <person name="Gladieux P."/>
            <person name="Thoren M.H."/>
            <person name="Johannesson H."/>
        </authorList>
    </citation>
    <scope>NUCLEOTIDE SEQUENCE</scope>
    <source>
        <strain evidence="8">CBS 333.67</strain>
    </source>
</reference>
<dbReference type="Gene3D" id="3.40.50.1820">
    <property type="entry name" value="alpha/beta hydrolase"/>
    <property type="match status" value="1"/>
</dbReference>
<evidence type="ECO:0000256" key="4">
    <source>
        <dbReference type="ARBA" id="ARBA00022824"/>
    </source>
</evidence>
<dbReference type="PANTHER" id="PTHR48182:SF2">
    <property type="entry name" value="PROTEIN SERAC1"/>
    <property type="match status" value="1"/>
</dbReference>
<keyword evidence="8" id="KW-0378">Hydrolase</keyword>
<dbReference type="InterPro" id="IPR000073">
    <property type="entry name" value="AB_hydrolase_1"/>
</dbReference>
<dbReference type="GeneID" id="87889811"/>
<evidence type="ECO:0000256" key="2">
    <source>
        <dbReference type="ARBA" id="ARBA00004240"/>
    </source>
</evidence>
<feature type="domain" description="AB hydrolase-1" evidence="7">
    <location>
        <begin position="27"/>
        <end position="187"/>
    </location>
</feature>
<dbReference type="SUPFAM" id="SSF53474">
    <property type="entry name" value="alpha/beta-Hydrolases"/>
    <property type="match status" value="1"/>
</dbReference>
<accession>A0AAJ0M1W5</accession>
<dbReference type="InterPro" id="IPR052374">
    <property type="entry name" value="SERAC1"/>
</dbReference>
<evidence type="ECO:0000256" key="6">
    <source>
        <dbReference type="ARBA" id="ARBA00023136"/>
    </source>
</evidence>
<dbReference type="GO" id="GO:0005783">
    <property type="term" value="C:endoplasmic reticulum"/>
    <property type="evidence" value="ECO:0007669"/>
    <property type="project" value="UniProtKB-SubCell"/>
</dbReference>
<evidence type="ECO:0000256" key="1">
    <source>
        <dbReference type="ARBA" id="ARBA00004173"/>
    </source>
</evidence>
<dbReference type="GO" id="GO:0005739">
    <property type="term" value="C:mitochondrion"/>
    <property type="evidence" value="ECO:0007669"/>
    <property type="project" value="UniProtKB-SubCell"/>
</dbReference>
<dbReference type="GO" id="GO:0016020">
    <property type="term" value="C:membrane"/>
    <property type="evidence" value="ECO:0007669"/>
    <property type="project" value="UniProtKB-SubCell"/>
</dbReference>
<name>A0AAJ0M1W5_9PEZI</name>
<gene>
    <name evidence="8" type="ORF">B0T15DRAFT_575198</name>
</gene>
<proteinExistence type="predicted"/>
<evidence type="ECO:0000256" key="5">
    <source>
        <dbReference type="ARBA" id="ARBA00023128"/>
    </source>
</evidence>
<keyword evidence="6" id="KW-0472">Membrane</keyword>
<reference evidence="8" key="1">
    <citation type="journal article" date="2023" name="Mol. Phylogenet. Evol.">
        <title>Genome-scale phylogeny and comparative genomics of the fungal order Sordariales.</title>
        <authorList>
            <person name="Hensen N."/>
            <person name="Bonometti L."/>
            <person name="Westerberg I."/>
            <person name="Brannstrom I.O."/>
            <person name="Guillou S."/>
            <person name="Cros-Aarteil S."/>
            <person name="Calhoun S."/>
            <person name="Haridas S."/>
            <person name="Kuo A."/>
            <person name="Mondo S."/>
            <person name="Pangilinan J."/>
            <person name="Riley R."/>
            <person name="LaButti K."/>
            <person name="Andreopoulos B."/>
            <person name="Lipzen A."/>
            <person name="Chen C."/>
            <person name="Yan M."/>
            <person name="Daum C."/>
            <person name="Ng V."/>
            <person name="Clum A."/>
            <person name="Steindorff A."/>
            <person name="Ohm R.A."/>
            <person name="Martin F."/>
            <person name="Silar P."/>
            <person name="Natvig D.O."/>
            <person name="Lalanne C."/>
            <person name="Gautier V."/>
            <person name="Ament-Velasquez S.L."/>
            <person name="Kruys A."/>
            <person name="Hutchinson M.I."/>
            <person name="Powell A.J."/>
            <person name="Barry K."/>
            <person name="Miller A.N."/>
            <person name="Grigoriev I.V."/>
            <person name="Debuchy R."/>
            <person name="Gladieux P."/>
            <person name="Hiltunen Thoren M."/>
            <person name="Johannesson H."/>
        </authorList>
    </citation>
    <scope>NUCLEOTIDE SEQUENCE</scope>
    <source>
        <strain evidence="8">CBS 333.67</strain>
    </source>
</reference>
<dbReference type="GO" id="GO:0016787">
    <property type="term" value="F:hydrolase activity"/>
    <property type="evidence" value="ECO:0007669"/>
    <property type="project" value="UniProtKB-KW"/>
</dbReference>
<organism evidence="8 9">
    <name type="scientific">Chaetomium strumarium</name>
    <dbReference type="NCBI Taxonomy" id="1170767"/>
    <lineage>
        <taxon>Eukaryota</taxon>
        <taxon>Fungi</taxon>
        <taxon>Dikarya</taxon>
        <taxon>Ascomycota</taxon>
        <taxon>Pezizomycotina</taxon>
        <taxon>Sordariomycetes</taxon>
        <taxon>Sordariomycetidae</taxon>
        <taxon>Sordariales</taxon>
        <taxon>Chaetomiaceae</taxon>
        <taxon>Chaetomium</taxon>
    </lineage>
</organism>